<keyword evidence="4" id="KW-0411">Iron-sulfur</keyword>
<organism evidence="6 7">
    <name type="scientific">Candidatus Abyssobacteria bacterium SURF_17</name>
    <dbReference type="NCBI Taxonomy" id="2093361"/>
    <lineage>
        <taxon>Bacteria</taxon>
        <taxon>Pseudomonadati</taxon>
        <taxon>Candidatus Hydrogenedentota</taxon>
        <taxon>Candidatus Abyssobacteria</taxon>
    </lineage>
</organism>
<evidence type="ECO:0000256" key="2">
    <source>
        <dbReference type="ARBA" id="ARBA00022723"/>
    </source>
</evidence>
<proteinExistence type="predicted"/>
<name>A0A419F1D9_9BACT</name>
<evidence type="ECO:0000259" key="5">
    <source>
        <dbReference type="PROSITE" id="PS51379"/>
    </source>
</evidence>
<evidence type="ECO:0000256" key="4">
    <source>
        <dbReference type="ARBA" id="ARBA00023014"/>
    </source>
</evidence>
<dbReference type="Pfam" id="PF04015">
    <property type="entry name" value="DUF362"/>
    <property type="match status" value="1"/>
</dbReference>
<evidence type="ECO:0000256" key="1">
    <source>
        <dbReference type="ARBA" id="ARBA00022485"/>
    </source>
</evidence>
<comment type="caution">
    <text evidence="6">The sequence shown here is derived from an EMBL/GenBank/DDBJ whole genome shotgun (WGS) entry which is preliminary data.</text>
</comment>
<protein>
    <submittedName>
        <fullName evidence="6">DUF362 domain-containing protein</fullName>
    </submittedName>
</protein>
<feature type="domain" description="4Fe-4S ferredoxin-type" evidence="5">
    <location>
        <begin position="319"/>
        <end position="348"/>
    </location>
</feature>
<dbReference type="InterPro" id="IPR017896">
    <property type="entry name" value="4Fe4S_Fe-S-bd"/>
</dbReference>
<dbReference type="GO" id="GO:0046872">
    <property type="term" value="F:metal ion binding"/>
    <property type="evidence" value="ECO:0007669"/>
    <property type="project" value="UniProtKB-KW"/>
</dbReference>
<dbReference type="SUPFAM" id="SSF54862">
    <property type="entry name" value="4Fe-4S ferredoxins"/>
    <property type="match status" value="1"/>
</dbReference>
<dbReference type="PROSITE" id="PS00198">
    <property type="entry name" value="4FE4S_FER_1"/>
    <property type="match status" value="1"/>
</dbReference>
<keyword evidence="1" id="KW-0004">4Fe-4S</keyword>
<sequence length="385" mass="42210">MKKTRKKTESQARVALVRCGNYDSGKIVESVKKAVDELGGIDRFVRKGQRVLLKPNLLIARPADKHVTTHPEVVRAVIKLVKKAGGKPFIGDSPAIGTAARVAAKCGIADVAAQERVEIVNFNQPADIDNPSGTQFKKFKIDQSVIDSDVVINLPKLKTHGQMTLTLGVKNMFGVIPGTRKTQWHLAAGIDRMQFARMLVDLYQRVSPQLTLMDAVVGMHGNGPQNGEPKRMGLIMASEDAVTLDDAACEIVGLKKDRMFTTIAAEELGIGHSRLQGISIAGERLEDCKVAGFTFPETSDLIGFFPGFLKNYMRDWLTTRPVLNQKKCEQCMVCATHCPAQAISKHNDTLKFDLTRCIRCFCCQEMCPHGAITVGTGPIARLLKL</sequence>
<evidence type="ECO:0000313" key="7">
    <source>
        <dbReference type="Proteomes" id="UP000285961"/>
    </source>
</evidence>
<reference evidence="6 7" key="1">
    <citation type="journal article" date="2017" name="ISME J.">
        <title>Energy and carbon metabolisms in a deep terrestrial subsurface fluid microbial community.</title>
        <authorList>
            <person name="Momper L."/>
            <person name="Jungbluth S.P."/>
            <person name="Lee M.D."/>
            <person name="Amend J.P."/>
        </authorList>
    </citation>
    <scope>NUCLEOTIDE SEQUENCE [LARGE SCALE GENOMIC DNA]</scope>
    <source>
        <strain evidence="6">SURF_17</strain>
    </source>
</reference>
<dbReference type="InterPro" id="IPR017900">
    <property type="entry name" value="4Fe4S_Fe_S_CS"/>
</dbReference>
<dbReference type="InterPro" id="IPR050157">
    <property type="entry name" value="PSI_iron-sulfur_center"/>
</dbReference>
<dbReference type="Proteomes" id="UP000285961">
    <property type="component" value="Unassembled WGS sequence"/>
</dbReference>
<dbReference type="InterPro" id="IPR007160">
    <property type="entry name" value="DUF362"/>
</dbReference>
<keyword evidence="3" id="KW-0408">Iron</keyword>
<dbReference type="EMBL" id="QZKI01000057">
    <property type="protein sequence ID" value="RJP71552.1"/>
    <property type="molecule type" value="Genomic_DNA"/>
</dbReference>
<gene>
    <name evidence="6" type="ORF">C4532_07270</name>
</gene>
<keyword evidence="2" id="KW-0479">Metal-binding</keyword>
<dbReference type="Pfam" id="PF13237">
    <property type="entry name" value="Fer4_10"/>
    <property type="match status" value="1"/>
</dbReference>
<feature type="domain" description="4Fe-4S ferredoxin-type" evidence="5">
    <location>
        <begin position="350"/>
        <end position="377"/>
    </location>
</feature>
<accession>A0A419F1D9</accession>
<dbReference type="PANTHER" id="PTHR24960">
    <property type="entry name" value="PHOTOSYSTEM I IRON-SULFUR CENTER-RELATED"/>
    <property type="match status" value="1"/>
</dbReference>
<dbReference type="Gene3D" id="3.30.70.20">
    <property type="match status" value="1"/>
</dbReference>
<dbReference type="GO" id="GO:0051539">
    <property type="term" value="F:4 iron, 4 sulfur cluster binding"/>
    <property type="evidence" value="ECO:0007669"/>
    <property type="project" value="UniProtKB-KW"/>
</dbReference>
<evidence type="ECO:0000313" key="6">
    <source>
        <dbReference type="EMBL" id="RJP71552.1"/>
    </source>
</evidence>
<dbReference type="PROSITE" id="PS51379">
    <property type="entry name" value="4FE4S_FER_2"/>
    <property type="match status" value="2"/>
</dbReference>
<evidence type="ECO:0000256" key="3">
    <source>
        <dbReference type="ARBA" id="ARBA00023004"/>
    </source>
</evidence>
<dbReference type="AlphaFoldDB" id="A0A419F1D9"/>
<dbReference type="PANTHER" id="PTHR24960:SF76">
    <property type="entry name" value="4FE-4S FERREDOXIN-TYPE DOMAIN-CONTAINING PROTEIN"/>
    <property type="match status" value="1"/>
</dbReference>